<organism evidence="1 2">
    <name type="scientific">Prorocentrum cordatum</name>
    <dbReference type="NCBI Taxonomy" id="2364126"/>
    <lineage>
        <taxon>Eukaryota</taxon>
        <taxon>Sar</taxon>
        <taxon>Alveolata</taxon>
        <taxon>Dinophyceae</taxon>
        <taxon>Prorocentrales</taxon>
        <taxon>Prorocentraceae</taxon>
        <taxon>Prorocentrum</taxon>
    </lineage>
</organism>
<dbReference type="EMBL" id="CAUYUJ010015318">
    <property type="protein sequence ID" value="CAK0852502.1"/>
    <property type="molecule type" value="Genomic_DNA"/>
</dbReference>
<comment type="caution">
    <text evidence="1">The sequence shown here is derived from an EMBL/GenBank/DDBJ whole genome shotgun (WGS) entry which is preliminary data.</text>
</comment>
<evidence type="ECO:0000313" key="1">
    <source>
        <dbReference type="EMBL" id="CAK0852502.1"/>
    </source>
</evidence>
<evidence type="ECO:0008006" key="3">
    <source>
        <dbReference type="Google" id="ProtNLM"/>
    </source>
</evidence>
<keyword evidence="2" id="KW-1185">Reference proteome</keyword>
<reference evidence="1" key="1">
    <citation type="submission" date="2023-10" db="EMBL/GenBank/DDBJ databases">
        <authorList>
            <person name="Chen Y."/>
            <person name="Shah S."/>
            <person name="Dougan E. K."/>
            <person name="Thang M."/>
            <person name="Chan C."/>
        </authorList>
    </citation>
    <scope>NUCLEOTIDE SEQUENCE [LARGE SCALE GENOMIC DNA]</scope>
</reference>
<gene>
    <name evidence="1" type="ORF">PCOR1329_LOCUS44260</name>
</gene>
<proteinExistence type="predicted"/>
<protein>
    <recommendedName>
        <fullName evidence="3">RING-type E3 ubiquitin transferase</fullName>
    </recommendedName>
</protein>
<evidence type="ECO:0000313" key="2">
    <source>
        <dbReference type="Proteomes" id="UP001189429"/>
    </source>
</evidence>
<accession>A0ABN9U2V0</accession>
<dbReference type="Proteomes" id="UP001189429">
    <property type="component" value="Unassembled WGS sequence"/>
</dbReference>
<sequence length="343" mass="36942">MELTGVLDSIAASSLCASDRRFAIRAAIIEFSANTDRRAEEDPVVIQEAILKSLECSRIQDAKVRLRNGGHHALSNRLGLLSRKRNAAAHPKLSSLLSEIIAITPTPPKQETDDVCGEEMAAEPIDSSEGEITDTATCTQLTSAEEELSGPTPNLVIDVVASTECSLSQTHMTDSRLAEDYLSQHPAAVLQGSAVDVVRSMPEDGPGSSTMLATDVEKLFLDAFAVLSPGRKALCAHWLLPLAIYLKPSLSDDPSGMIQYIISDKPMGAIEELKSRLGVSSTRVASQGAHVHECSSADLTGGMQPAEDKVLLCEEYFHFNCPALHGLRERTSLLSGRYCCDYC</sequence>
<name>A0ABN9U2V0_9DINO</name>